<evidence type="ECO:0000313" key="10">
    <source>
        <dbReference type="WBParaSite" id="MBELARI_LOCUS18143"/>
    </source>
</evidence>
<evidence type="ECO:0000256" key="5">
    <source>
        <dbReference type="ARBA" id="ARBA00023134"/>
    </source>
</evidence>
<keyword evidence="6" id="KW-0472">Membrane</keyword>
<keyword evidence="9" id="KW-1185">Reference proteome</keyword>
<dbReference type="GO" id="GO:0003924">
    <property type="term" value="F:GTPase activity"/>
    <property type="evidence" value="ECO:0007669"/>
    <property type="project" value="TreeGrafter"/>
</dbReference>
<dbReference type="WBParaSite" id="MBELARI_LOCUS18143">
    <property type="protein sequence ID" value="MBELARI_LOCUS18143"/>
    <property type="gene ID" value="MBELARI_LOCUS18143"/>
</dbReference>
<comment type="subcellular location">
    <subcellularLocation>
        <location evidence="1">Endomembrane system</location>
    </subcellularLocation>
</comment>
<dbReference type="FunFam" id="3.30.450.190:FF:000001">
    <property type="entry name" value="Ras-related GTP-binding protein C"/>
    <property type="match status" value="1"/>
</dbReference>
<dbReference type="GO" id="GO:0005634">
    <property type="term" value="C:nucleus"/>
    <property type="evidence" value="ECO:0007669"/>
    <property type="project" value="TreeGrafter"/>
</dbReference>
<evidence type="ECO:0000256" key="8">
    <source>
        <dbReference type="RuleBase" id="RU367014"/>
    </source>
</evidence>
<protein>
    <submittedName>
        <fullName evidence="10">Uncharacterized protein</fullName>
    </submittedName>
</protein>
<dbReference type="FunFam" id="3.40.50.300:FF:001086">
    <property type="entry name" value="GTP-binding protein GTR2"/>
    <property type="match status" value="1"/>
</dbReference>
<dbReference type="Gene3D" id="3.40.50.300">
    <property type="entry name" value="P-loop containing nucleotide triphosphate hydrolases"/>
    <property type="match status" value="1"/>
</dbReference>
<dbReference type="Gene3D" id="3.30.450.190">
    <property type="match status" value="1"/>
</dbReference>
<dbReference type="GO" id="GO:1990131">
    <property type="term" value="C:Gtr1-Gtr2 GTPase complex"/>
    <property type="evidence" value="ECO:0007669"/>
    <property type="project" value="TreeGrafter"/>
</dbReference>
<proteinExistence type="inferred from homology"/>
<dbReference type="InterPro" id="IPR027417">
    <property type="entry name" value="P-loop_NTPase"/>
</dbReference>
<keyword evidence="3 8" id="KW-0547">Nucleotide-binding</keyword>
<dbReference type="Proteomes" id="UP000887575">
    <property type="component" value="Unassembled WGS sequence"/>
</dbReference>
<dbReference type="GO" id="GO:0005764">
    <property type="term" value="C:lysosome"/>
    <property type="evidence" value="ECO:0007669"/>
    <property type="project" value="TreeGrafter"/>
</dbReference>
<name>A0AAF3EWJ4_9BILA</name>
<dbReference type="PANTHER" id="PTHR11259:SF2">
    <property type="entry name" value="GH16429P"/>
    <property type="match status" value="1"/>
</dbReference>
<reference evidence="10" key="1">
    <citation type="submission" date="2024-02" db="UniProtKB">
        <authorList>
            <consortium name="WormBaseParasite"/>
        </authorList>
    </citation>
    <scope>IDENTIFICATION</scope>
</reference>
<dbReference type="InterPro" id="IPR039400">
    <property type="entry name" value="RagC/D"/>
</dbReference>
<accession>A0AAF3EWJ4</accession>
<dbReference type="GO" id="GO:0005525">
    <property type="term" value="F:GTP binding"/>
    <property type="evidence" value="ECO:0007669"/>
    <property type="project" value="UniProtKB-UniRule"/>
</dbReference>
<dbReference type="GO" id="GO:0009267">
    <property type="term" value="P:cellular response to starvation"/>
    <property type="evidence" value="ECO:0007669"/>
    <property type="project" value="TreeGrafter"/>
</dbReference>
<organism evidence="9 10">
    <name type="scientific">Mesorhabditis belari</name>
    <dbReference type="NCBI Taxonomy" id="2138241"/>
    <lineage>
        <taxon>Eukaryota</taxon>
        <taxon>Metazoa</taxon>
        <taxon>Ecdysozoa</taxon>
        <taxon>Nematoda</taxon>
        <taxon>Chromadorea</taxon>
        <taxon>Rhabditida</taxon>
        <taxon>Rhabditina</taxon>
        <taxon>Rhabditomorpha</taxon>
        <taxon>Rhabditoidea</taxon>
        <taxon>Rhabditidae</taxon>
        <taxon>Mesorhabditinae</taxon>
        <taxon>Mesorhabditis</taxon>
    </lineage>
</organism>
<dbReference type="CDD" id="cd11385">
    <property type="entry name" value="RagC_like"/>
    <property type="match status" value="1"/>
</dbReference>
<comment type="catalytic activity">
    <reaction evidence="7">
        <text>GTP + H2O = GDP + phosphate + H(+)</text>
        <dbReference type="Rhea" id="RHEA:19669"/>
        <dbReference type="ChEBI" id="CHEBI:15377"/>
        <dbReference type="ChEBI" id="CHEBI:15378"/>
        <dbReference type="ChEBI" id="CHEBI:37565"/>
        <dbReference type="ChEBI" id="CHEBI:43474"/>
        <dbReference type="ChEBI" id="CHEBI:58189"/>
    </reaction>
    <physiologicalReaction direction="left-to-right" evidence="7">
        <dbReference type="Rhea" id="RHEA:19670"/>
    </physiologicalReaction>
</comment>
<evidence type="ECO:0000256" key="7">
    <source>
        <dbReference type="ARBA" id="ARBA00049117"/>
    </source>
</evidence>
<dbReference type="GO" id="GO:0010507">
    <property type="term" value="P:negative regulation of autophagy"/>
    <property type="evidence" value="ECO:0007669"/>
    <property type="project" value="TreeGrafter"/>
</dbReference>
<dbReference type="InterPro" id="IPR006762">
    <property type="entry name" value="Gtr1_RagA"/>
</dbReference>
<evidence type="ECO:0000313" key="9">
    <source>
        <dbReference type="Proteomes" id="UP000887575"/>
    </source>
</evidence>
<evidence type="ECO:0000256" key="2">
    <source>
        <dbReference type="ARBA" id="ARBA00007756"/>
    </source>
</evidence>
<sequence>MSSYGDDEIDDYAYGLDEAERAARPIVILTGLKRSGKTSIRKVVFQKMSPNETLFEESTARVTQDTVRSSFINFETVEFPGQLSPFDANTEDMFRRCGALLFIIDAQDDYTEAQKTMAQYFAQAYQINQNIKFEVFIHKVDGLPEESKLDTNFELFHKMKEDLSEQGLDKIMNTVSFHLTSIYDHSIFEAFSKVVQKLIKQLPTLERLLDIFNQSSNVEKSFLFDVVSKIYIATDSSPVEMATYELCCDMIDVTIDISAIYGSKNDGTSAFDEKSYAEIRLQTEQVLVLRQLSKHLALVCILRSENYEKKGLIEHNFNIFKMGIEKVFRVRKQMNSGIPHSNSSQVGSYQ</sequence>
<dbReference type="SUPFAM" id="SSF52540">
    <property type="entry name" value="P-loop containing nucleoside triphosphate hydrolases"/>
    <property type="match status" value="1"/>
</dbReference>
<keyword evidence="5 8" id="KW-0342">GTP-binding</keyword>
<dbReference type="GO" id="GO:1904263">
    <property type="term" value="P:positive regulation of TORC1 signaling"/>
    <property type="evidence" value="ECO:0007669"/>
    <property type="project" value="TreeGrafter"/>
</dbReference>
<comment type="similarity">
    <text evidence="2 8">Belongs to the GTR/RAG GTP-binding protein family.</text>
</comment>
<evidence type="ECO:0000256" key="6">
    <source>
        <dbReference type="ARBA" id="ARBA00023136"/>
    </source>
</evidence>
<dbReference type="GO" id="GO:0012505">
    <property type="term" value="C:endomembrane system"/>
    <property type="evidence" value="ECO:0007669"/>
    <property type="project" value="UniProtKB-SubCell"/>
</dbReference>
<evidence type="ECO:0000256" key="1">
    <source>
        <dbReference type="ARBA" id="ARBA00004308"/>
    </source>
</evidence>
<keyword evidence="4" id="KW-0378">Hydrolase</keyword>
<evidence type="ECO:0000256" key="4">
    <source>
        <dbReference type="ARBA" id="ARBA00022801"/>
    </source>
</evidence>
<evidence type="ECO:0000256" key="3">
    <source>
        <dbReference type="ARBA" id="ARBA00022741"/>
    </source>
</evidence>
<dbReference type="PANTHER" id="PTHR11259">
    <property type="entry name" value="RAS-RELATED GTP BINDING RAG/GTR YEAST"/>
    <property type="match status" value="1"/>
</dbReference>
<dbReference type="AlphaFoldDB" id="A0AAF3EWJ4"/>
<dbReference type="Pfam" id="PF04670">
    <property type="entry name" value="Gtr1_RagA"/>
    <property type="match status" value="1"/>
</dbReference>